<evidence type="ECO:0000313" key="2">
    <source>
        <dbReference type="Proteomes" id="UP000184036"/>
    </source>
</evidence>
<evidence type="ECO:0008006" key="3">
    <source>
        <dbReference type="Google" id="ProtNLM"/>
    </source>
</evidence>
<name>A0A1M5DYD8_9FLAO</name>
<organism evidence="1 2">
    <name type="scientific">Flavobacterium segetis</name>
    <dbReference type="NCBI Taxonomy" id="271157"/>
    <lineage>
        <taxon>Bacteria</taxon>
        <taxon>Pseudomonadati</taxon>
        <taxon>Bacteroidota</taxon>
        <taxon>Flavobacteriia</taxon>
        <taxon>Flavobacteriales</taxon>
        <taxon>Flavobacteriaceae</taxon>
        <taxon>Flavobacterium</taxon>
    </lineage>
</organism>
<gene>
    <name evidence="1" type="ORF">SAMN05444396_10146</name>
</gene>
<dbReference type="STRING" id="271157.SAMN05444396_10146"/>
<dbReference type="OrthoDB" id="1049592at2"/>
<dbReference type="RefSeq" id="WP_072986668.1">
    <property type="nucleotide sequence ID" value="NZ_FQWE01000001.1"/>
</dbReference>
<dbReference type="AlphaFoldDB" id="A0A1M5DYD8"/>
<dbReference type="EMBL" id="FQWE01000001">
    <property type="protein sequence ID" value="SHF71926.1"/>
    <property type="molecule type" value="Genomic_DNA"/>
</dbReference>
<protein>
    <recommendedName>
        <fullName evidence="3">DUF2892 domain-containing protein</fullName>
    </recommendedName>
</protein>
<accession>A0A1M5DYD8</accession>
<reference evidence="2" key="1">
    <citation type="submission" date="2016-11" db="EMBL/GenBank/DDBJ databases">
        <authorList>
            <person name="Varghese N."/>
            <person name="Submissions S."/>
        </authorList>
    </citation>
    <scope>NUCLEOTIDE SEQUENCE [LARGE SCALE GENOMIC DNA]</scope>
    <source>
        <strain evidence="2">DSM 19741</strain>
    </source>
</reference>
<keyword evidence="2" id="KW-1185">Reference proteome</keyword>
<evidence type="ECO:0000313" key="1">
    <source>
        <dbReference type="EMBL" id="SHF71926.1"/>
    </source>
</evidence>
<dbReference type="Proteomes" id="UP000184036">
    <property type="component" value="Unassembled WGS sequence"/>
</dbReference>
<proteinExistence type="predicted"/>
<sequence>MKNLLLNNWNVMRFIRLAIALFLFSQAYVTKNWIFVGIGSFFLIQVIFNFGCGPNGCAVPNNKYSKR</sequence>